<feature type="region of interest" description="Disordered" evidence="1">
    <location>
        <begin position="24"/>
        <end position="56"/>
    </location>
</feature>
<name>A0A1H7G0E9_HALLR</name>
<evidence type="ECO:0000313" key="2">
    <source>
        <dbReference type="EMBL" id="SEK31649.1"/>
    </source>
</evidence>
<proteinExistence type="predicted"/>
<feature type="compositionally biased region" description="Polar residues" evidence="1">
    <location>
        <begin position="24"/>
        <end position="50"/>
    </location>
</feature>
<dbReference type="EMBL" id="FOAD01000001">
    <property type="protein sequence ID" value="SEK31649.1"/>
    <property type="molecule type" value="Genomic_DNA"/>
</dbReference>
<dbReference type="Proteomes" id="UP000183894">
    <property type="component" value="Unassembled WGS sequence"/>
</dbReference>
<organism evidence="2 3">
    <name type="scientific">Haloferax larsenii</name>
    <dbReference type="NCBI Taxonomy" id="302484"/>
    <lineage>
        <taxon>Archaea</taxon>
        <taxon>Methanobacteriati</taxon>
        <taxon>Methanobacteriota</taxon>
        <taxon>Stenosarchaea group</taxon>
        <taxon>Halobacteria</taxon>
        <taxon>Halobacteriales</taxon>
        <taxon>Haloferacaceae</taxon>
        <taxon>Haloferax</taxon>
    </lineage>
</organism>
<evidence type="ECO:0000256" key="1">
    <source>
        <dbReference type="SAM" id="MobiDB-lite"/>
    </source>
</evidence>
<dbReference type="AlphaFoldDB" id="A0A1H7G0E9"/>
<reference evidence="2 3" key="1">
    <citation type="submission" date="2016-10" db="EMBL/GenBank/DDBJ databases">
        <authorList>
            <person name="de Groot N.N."/>
        </authorList>
    </citation>
    <scope>NUCLEOTIDE SEQUENCE [LARGE SCALE GENOMIC DNA]</scope>
    <source>
        <strain evidence="2 3">CDM_5</strain>
    </source>
</reference>
<dbReference type="PROSITE" id="PS51257">
    <property type="entry name" value="PROKAR_LIPOPROTEIN"/>
    <property type="match status" value="1"/>
</dbReference>
<evidence type="ECO:0000313" key="3">
    <source>
        <dbReference type="Proteomes" id="UP000183894"/>
    </source>
</evidence>
<gene>
    <name evidence="2" type="ORF">SAMN04488691_101176</name>
</gene>
<evidence type="ECO:0008006" key="4">
    <source>
        <dbReference type="Google" id="ProtNLM"/>
    </source>
</evidence>
<accession>A0A1H7G0E9</accession>
<protein>
    <recommendedName>
        <fullName evidence="4">Lipoprotein</fullName>
    </recommendedName>
</protein>
<sequence>MRRRTALQTIGATVLGTVAGCTQFDAQQSNSPSPEAGSPTTDSASGSSPSEPIPTDDFEFTATVLQQATAEHPARFRLTFTNTSESELSLSGGPTLPFSAIRGEQQDGDARLLLIPDERDWITPTGEGGNVLDVPLIPRSQTDGCWTAEYDGTLRKQTSLHTQVSPGETVSHEYTLLNWATDSCLPAGTWTFTDEQVVSWEDQAAEFEASFEISVHRGSDETVAVDVPEPTVRKHTQ</sequence>
<feature type="region of interest" description="Disordered" evidence="1">
    <location>
        <begin position="218"/>
        <end position="237"/>
    </location>
</feature>